<comment type="similarity">
    <text evidence="3">Belongs to the glycosyl hydrolase 5 (cellulase A) family.</text>
</comment>
<dbReference type="SUPFAM" id="SSF51445">
    <property type="entry name" value="(Trans)glycosidases"/>
    <property type="match status" value="1"/>
</dbReference>
<dbReference type="InterPro" id="IPR045053">
    <property type="entry name" value="MAN-like"/>
</dbReference>
<evidence type="ECO:0000256" key="7">
    <source>
        <dbReference type="ARBA" id="ARBA00022801"/>
    </source>
</evidence>
<keyword evidence="5" id="KW-0964">Secreted</keyword>
<dbReference type="EMBL" id="MU001673">
    <property type="protein sequence ID" value="KAF2460495.1"/>
    <property type="molecule type" value="Genomic_DNA"/>
</dbReference>
<accession>A0A6A6P969</accession>
<keyword evidence="6" id="KW-0732">Signal</keyword>
<comment type="subcellular location">
    <subcellularLocation>
        <location evidence="2">Secreted</location>
    </subcellularLocation>
</comment>
<dbReference type="GO" id="GO:0016985">
    <property type="term" value="F:mannan endo-1,4-beta-mannosidase activity"/>
    <property type="evidence" value="ECO:0007669"/>
    <property type="project" value="UniProtKB-EC"/>
</dbReference>
<keyword evidence="7" id="KW-0378">Hydrolase</keyword>
<organism evidence="10 11">
    <name type="scientific">Lineolata rhizophorae</name>
    <dbReference type="NCBI Taxonomy" id="578093"/>
    <lineage>
        <taxon>Eukaryota</taxon>
        <taxon>Fungi</taxon>
        <taxon>Dikarya</taxon>
        <taxon>Ascomycota</taxon>
        <taxon>Pezizomycotina</taxon>
        <taxon>Dothideomycetes</taxon>
        <taxon>Dothideomycetes incertae sedis</taxon>
        <taxon>Lineolatales</taxon>
        <taxon>Lineolataceae</taxon>
        <taxon>Lineolata</taxon>
    </lineage>
</organism>
<dbReference type="GO" id="GO:0005576">
    <property type="term" value="C:extracellular region"/>
    <property type="evidence" value="ECO:0007669"/>
    <property type="project" value="UniProtKB-SubCell"/>
</dbReference>
<evidence type="ECO:0000313" key="11">
    <source>
        <dbReference type="Proteomes" id="UP000799766"/>
    </source>
</evidence>
<reference evidence="10" key="1">
    <citation type="journal article" date="2020" name="Stud. Mycol.">
        <title>101 Dothideomycetes genomes: a test case for predicting lifestyles and emergence of pathogens.</title>
        <authorList>
            <person name="Haridas S."/>
            <person name="Albert R."/>
            <person name="Binder M."/>
            <person name="Bloem J."/>
            <person name="Labutti K."/>
            <person name="Salamov A."/>
            <person name="Andreopoulos B."/>
            <person name="Baker S."/>
            <person name="Barry K."/>
            <person name="Bills G."/>
            <person name="Bluhm B."/>
            <person name="Cannon C."/>
            <person name="Castanera R."/>
            <person name="Culley D."/>
            <person name="Daum C."/>
            <person name="Ezra D."/>
            <person name="Gonzalez J."/>
            <person name="Henrissat B."/>
            <person name="Kuo A."/>
            <person name="Liang C."/>
            <person name="Lipzen A."/>
            <person name="Lutzoni F."/>
            <person name="Magnuson J."/>
            <person name="Mondo S."/>
            <person name="Nolan M."/>
            <person name="Ohm R."/>
            <person name="Pangilinan J."/>
            <person name="Park H.-J."/>
            <person name="Ramirez L."/>
            <person name="Alfaro M."/>
            <person name="Sun H."/>
            <person name="Tritt A."/>
            <person name="Yoshinaga Y."/>
            <person name="Zwiers L.-H."/>
            <person name="Turgeon B."/>
            <person name="Goodwin S."/>
            <person name="Spatafora J."/>
            <person name="Crous P."/>
            <person name="Grigoriev I."/>
        </authorList>
    </citation>
    <scope>NUCLEOTIDE SEQUENCE</scope>
    <source>
        <strain evidence="10">ATCC 16933</strain>
    </source>
</reference>
<dbReference type="InterPro" id="IPR017853">
    <property type="entry name" value="GH"/>
</dbReference>
<dbReference type="Gene3D" id="3.20.20.80">
    <property type="entry name" value="Glycosidases"/>
    <property type="match status" value="1"/>
</dbReference>
<evidence type="ECO:0000256" key="3">
    <source>
        <dbReference type="ARBA" id="ARBA00005641"/>
    </source>
</evidence>
<protein>
    <recommendedName>
        <fullName evidence="4">mannan endo-1,4-beta-mannosidase</fullName>
        <ecNumber evidence="4">3.2.1.78</ecNumber>
    </recommendedName>
</protein>
<dbReference type="InterPro" id="IPR001547">
    <property type="entry name" value="Glyco_hydro_5"/>
</dbReference>
<dbReference type="PANTHER" id="PTHR31451">
    <property type="match status" value="1"/>
</dbReference>
<dbReference type="Proteomes" id="UP000799766">
    <property type="component" value="Unassembled WGS sequence"/>
</dbReference>
<name>A0A6A6P969_9PEZI</name>
<proteinExistence type="inferred from homology"/>
<gene>
    <name evidence="10" type="ORF">BDY21DRAFT_166331</name>
</gene>
<dbReference type="PANTHER" id="PTHR31451:SF39">
    <property type="entry name" value="MANNAN ENDO-1,4-BETA-MANNOSIDASE 1"/>
    <property type="match status" value="1"/>
</dbReference>
<sequence length="370" mass="40886">MKFSKIFCPAGLAASAAAQADFPSTDGTLFNIDGVTDYYAGTNSYWISMTMNDNDVNLVMDHLEESGLRVLRIWGFADVNQVPGSNTVWFQSFVNGQQPQINTGANGLQRLDSIVRAAETRGVKLIINFVNFWDDYGGMQAYMNYYGGSKTDFYTNSEAQAQYRNYIEAVVSRFSDSPAIFAWELANEPRCPGCDTSVLHTWASDISAYIKSLDPDHMVTLGDEGMGLTGGDGSYPYQYTEGSDWEAALDIETLDFATFHYYPSSWGLALDGPTGQAWVENHARLCAAAGKPCLFEEYGLPNNHCDEAAWQETSAESEGMGGDLFWQLGDTLSTGQTHDDTYTIYYNSADWQCVVEAHQDRIGARTSNLP</sequence>
<dbReference type="AlphaFoldDB" id="A0A6A6P969"/>
<dbReference type="FunFam" id="3.20.20.80:FF:000076">
    <property type="entry name" value="Mannan endo-1,4-beta-mannosidase A"/>
    <property type="match status" value="1"/>
</dbReference>
<evidence type="ECO:0000259" key="9">
    <source>
        <dbReference type="Pfam" id="PF26410"/>
    </source>
</evidence>
<keyword evidence="8" id="KW-0326">Glycosidase</keyword>
<comment type="catalytic activity">
    <reaction evidence="1">
        <text>Random hydrolysis of (1-&gt;4)-beta-D-mannosidic linkages in mannans, galactomannans and glucomannans.</text>
        <dbReference type="EC" id="3.2.1.78"/>
    </reaction>
</comment>
<dbReference type="EC" id="3.2.1.78" evidence="4"/>
<evidence type="ECO:0000256" key="6">
    <source>
        <dbReference type="ARBA" id="ARBA00022729"/>
    </source>
</evidence>
<evidence type="ECO:0000256" key="2">
    <source>
        <dbReference type="ARBA" id="ARBA00004613"/>
    </source>
</evidence>
<evidence type="ECO:0000256" key="8">
    <source>
        <dbReference type="ARBA" id="ARBA00023295"/>
    </source>
</evidence>
<evidence type="ECO:0000256" key="4">
    <source>
        <dbReference type="ARBA" id="ARBA00012706"/>
    </source>
</evidence>
<dbReference type="GO" id="GO:0046355">
    <property type="term" value="P:mannan catabolic process"/>
    <property type="evidence" value="ECO:0007669"/>
    <property type="project" value="UniProtKB-ARBA"/>
</dbReference>
<dbReference type="Pfam" id="PF26410">
    <property type="entry name" value="GH5_mannosidase"/>
    <property type="match status" value="1"/>
</dbReference>
<feature type="domain" description="Glycoside hydrolase family 5" evidence="9">
    <location>
        <begin position="21"/>
        <end position="311"/>
    </location>
</feature>
<evidence type="ECO:0000256" key="1">
    <source>
        <dbReference type="ARBA" id="ARBA00001678"/>
    </source>
</evidence>
<evidence type="ECO:0000256" key="5">
    <source>
        <dbReference type="ARBA" id="ARBA00022525"/>
    </source>
</evidence>
<keyword evidence="11" id="KW-1185">Reference proteome</keyword>
<evidence type="ECO:0000313" key="10">
    <source>
        <dbReference type="EMBL" id="KAF2460495.1"/>
    </source>
</evidence>
<dbReference type="OrthoDB" id="406631at2759"/>